<dbReference type="GO" id="GO:0022857">
    <property type="term" value="F:transmembrane transporter activity"/>
    <property type="evidence" value="ECO:0007669"/>
    <property type="project" value="TreeGrafter"/>
</dbReference>
<evidence type="ECO:0000259" key="8">
    <source>
        <dbReference type="Pfam" id="PF02687"/>
    </source>
</evidence>
<dbReference type="InterPro" id="IPR047928">
    <property type="entry name" value="Perm_prefix_1"/>
</dbReference>
<keyword evidence="3 7" id="KW-0812">Transmembrane</keyword>
<dbReference type="Proteomes" id="UP000292958">
    <property type="component" value="Unassembled WGS sequence"/>
</dbReference>
<keyword evidence="2" id="KW-1003">Cell membrane</keyword>
<feature type="domain" description="MacB-like periplasmic core" evidence="9">
    <location>
        <begin position="108"/>
        <end position="326"/>
    </location>
</feature>
<dbReference type="InterPro" id="IPR050250">
    <property type="entry name" value="Macrolide_Exporter_MacB"/>
</dbReference>
<feature type="transmembrane region" description="Helical" evidence="7">
    <location>
        <begin position="105"/>
        <end position="127"/>
    </location>
</feature>
<feature type="domain" description="ABC3 transporter permease C-terminal" evidence="8">
    <location>
        <begin position="371"/>
        <end position="488"/>
    </location>
</feature>
<evidence type="ECO:0000256" key="6">
    <source>
        <dbReference type="ARBA" id="ARBA00038076"/>
    </source>
</evidence>
<dbReference type="InterPro" id="IPR017800">
    <property type="entry name" value="ADOP"/>
</dbReference>
<evidence type="ECO:0000256" key="7">
    <source>
        <dbReference type="SAM" id="Phobius"/>
    </source>
</evidence>
<dbReference type="InterPro" id="IPR025857">
    <property type="entry name" value="MacB_PCD"/>
</dbReference>
<protein>
    <submittedName>
        <fullName evidence="10">Putative permease</fullName>
    </submittedName>
</protein>
<dbReference type="PANTHER" id="PTHR30572:SF4">
    <property type="entry name" value="ABC TRANSPORTER PERMEASE YTRF"/>
    <property type="match status" value="1"/>
</dbReference>
<sequence length="892" mass="96367">MRGKGKGSWLDSLRRAAARMGAFFRKEPMDRELEAEVAAHIEMATAENLQRGMTPEEARRQALVRFGGVEQAKERQRESRGLPWLDTVLQDLRYTMRTLGRDRGFATIAILILALGIGANVVVFSVVNTILLRPLPFYDPSRLVWIAPADAKGLSASTYSVDAYEDLRLMNRSYEDVTGYFAFSTEDNYKLTGRGVPLPVTGIMVAGNFLHVLGVEPMLGRQFTPEESIKGGPAAVMLSHAFWQRQFGGDRSLIGKAIAFDGKPVTVAGVLPESFDFGAAFSPGARVDVLTPLIMDDIRYQGNTLTFLGRLKPGVTLAQARAEATTLFPQFYWGKRFPESKGNYKDAARPVPLKEYVSGKLQRSLVVLWCAVGLILLIVCVNLSNLLLARSAARSKEFALRSALGAGRARLIRQLLTESLVLAGAGAALGLGLAYALLRYLAHQGSIALPLLSSVRLDGTALGWSLLITVSTAVLFGLVPGMRASRANVQEALKDGGHGTTEGRQHERMRTALVVSEVALACVLLVGAGLLLRSFLRVLDVDLGFQPSTAAAVRVDYDESMSTEKRSAMLEDLAHRVGGLPGVEEVGFSDNLPLDRNRSWGAPRIKGKTYKPGELQGAFVYIVSPGYLKAMGMRLRGRDFTWQDNDKSEGAVVLNESAAKGLWPGEDAVGKMAVIGKKDVRVIGVIADVSDTNVEGKSSWQMYLPMMQKDWGPDGATLVVRTKLPPEQLAGSVMRTLREINPNQPAVEFRPLQRLVDHAVSPRQFFMMLVGVFAALGLVLASLGIYGVISYSVTRRTQEIGVRMALGASPGNVQMGVLSKTLRMAAAGIAVGAVVSIAVANLIASLLFGTTPTDPTTFVAMAVLLGAVAALAGYLPARRASRINPMVALRNE</sequence>
<dbReference type="NCBIfam" id="TIGR03434">
    <property type="entry name" value="ADOP"/>
    <property type="match status" value="1"/>
</dbReference>
<evidence type="ECO:0000256" key="2">
    <source>
        <dbReference type="ARBA" id="ARBA00022475"/>
    </source>
</evidence>
<dbReference type="InterPro" id="IPR003838">
    <property type="entry name" value="ABC3_permease_C"/>
</dbReference>
<feature type="domain" description="ABC3 transporter permease C-terminal" evidence="8">
    <location>
        <begin position="772"/>
        <end position="885"/>
    </location>
</feature>
<evidence type="ECO:0000256" key="5">
    <source>
        <dbReference type="ARBA" id="ARBA00023136"/>
    </source>
</evidence>
<dbReference type="NCBIfam" id="NF038403">
    <property type="entry name" value="perm_prefix_1"/>
    <property type="match status" value="1"/>
</dbReference>
<dbReference type="Pfam" id="PF02687">
    <property type="entry name" value="FtsX"/>
    <property type="match status" value="2"/>
</dbReference>
<comment type="similarity">
    <text evidence="6">Belongs to the ABC-4 integral membrane protein family.</text>
</comment>
<feature type="transmembrane region" description="Helical" evidence="7">
    <location>
        <begin position="420"/>
        <end position="441"/>
    </location>
</feature>
<feature type="transmembrane region" description="Helical" evidence="7">
    <location>
        <begin position="512"/>
        <end position="532"/>
    </location>
</feature>
<evidence type="ECO:0000256" key="1">
    <source>
        <dbReference type="ARBA" id="ARBA00004651"/>
    </source>
</evidence>
<accession>A0A4Q7YS04</accession>
<feature type="domain" description="MacB-like periplasmic core" evidence="9">
    <location>
        <begin position="579"/>
        <end position="722"/>
    </location>
</feature>
<dbReference type="OrthoDB" id="127482at2"/>
<dbReference type="PANTHER" id="PTHR30572">
    <property type="entry name" value="MEMBRANE COMPONENT OF TRANSPORTER-RELATED"/>
    <property type="match status" value="1"/>
</dbReference>
<dbReference type="Pfam" id="PF12704">
    <property type="entry name" value="MacB_PCD"/>
    <property type="match status" value="2"/>
</dbReference>
<organism evidence="10 11">
    <name type="scientific">Edaphobacter modestus</name>
    <dbReference type="NCBI Taxonomy" id="388466"/>
    <lineage>
        <taxon>Bacteria</taxon>
        <taxon>Pseudomonadati</taxon>
        <taxon>Acidobacteriota</taxon>
        <taxon>Terriglobia</taxon>
        <taxon>Terriglobales</taxon>
        <taxon>Acidobacteriaceae</taxon>
        <taxon>Edaphobacter</taxon>
    </lineage>
</organism>
<evidence type="ECO:0000313" key="11">
    <source>
        <dbReference type="Proteomes" id="UP000292958"/>
    </source>
</evidence>
<name>A0A4Q7YS04_9BACT</name>
<feature type="transmembrane region" description="Helical" evidence="7">
    <location>
        <begin position="858"/>
        <end position="877"/>
    </location>
</feature>
<dbReference type="GO" id="GO:0005886">
    <property type="term" value="C:plasma membrane"/>
    <property type="evidence" value="ECO:0007669"/>
    <property type="project" value="UniProtKB-SubCell"/>
</dbReference>
<keyword evidence="5 7" id="KW-0472">Membrane</keyword>
<dbReference type="RefSeq" id="WP_130418379.1">
    <property type="nucleotide sequence ID" value="NZ_SHKW01000001.1"/>
</dbReference>
<feature type="transmembrane region" description="Helical" evidence="7">
    <location>
        <begin position="824"/>
        <end position="846"/>
    </location>
</feature>
<keyword evidence="11" id="KW-1185">Reference proteome</keyword>
<evidence type="ECO:0000259" key="9">
    <source>
        <dbReference type="Pfam" id="PF12704"/>
    </source>
</evidence>
<feature type="transmembrane region" description="Helical" evidence="7">
    <location>
        <begin position="461"/>
        <end position="479"/>
    </location>
</feature>
<gene>
    <name evidence="10" type="ORF">BDD14_1744</name>
</gene>
<evidence type="ECO:0000256" key="3">
    <source>
        <dbReference type="ARBA" id="ARBA00022692"/>
    </source>
</evidence>
<feature type="transmembrane region" description="Helical" evidence="7">
    <location>
        <begin position="366"/>
        <end position="388"/>
    </location>
</feature>
<evidence type="ECO:0000313" key="10">
    <source>
        <dbReference type="EMBL" id="RZU40298.1"/>
    </source>
</evidence>
<proteinExistence type="inferred from homology"/>
<feature type="transmembrane region" description="Helical" evidence="7">
    <location>
        <begin position="765"/>
        <end position="789"/>
    </location>
</feature>
<comment type="subcellular location">
    <subcellularLocation>
        <location evidence="1">Cell membrane</location>
        <topology evidence="1">Multi-pass membrane protein</topology>
    </subcellularLocation>
</comment>
<comment type="caution">
    <text evidence="10">The sequence shown here is derived from an EMBL/GenBank/DDBJ whole genome shotgun (WGS) entry which is preliminary data.</text>
</comment>
<evidence type="ECO:0000256" key="4">
    <source>
        <dbReference type="ARBA" id="ARBA00022989"/>
    </source>
</evidence>
<dbReference type="AlphaFoldDB" id="A0A4Q7YS04"/>
<reference evidence="10 11" key="1">
    <citation type="submission" date="2019-02" db="EMBL/GenBank/DDBJ databases">
        <title>Genomic Encyclopedia of Archaeal and Bacterial Type Strains, Phase II (KMG-II): from individual species to whole genera.</title>
        <authorList>
            <person name="Goeker M."/>
        </authorList>
    </citation>
    <scope>NUCLEOTIDE SEQUENCE [LARGE SCALE GENOMIC DNA]</scope>
    <source>
        <strain evidence="10 11">DSM 18101</strain>
    </source>
</reference>
<keyword evidence="4 7" id="KW-1133">Transmembrane helix</keyword>
<dbReference type="EMBL" id="SHKW01000001">
    <property type="protein sequence ID" value="RZU40298.1"/>
    <property type="molecule type" value="Genomic_DNA"/>
</dbReference>